<organism evidence="2 3">
    <name type="scientific">Apiosordaria backusii</name>
    <dbReference type="NCBI Taxonomy" id="314023"/>
    <lineage>
        <taxon>Eukaryota</taxon>
        <taxon>Fungi</taxon>
        <taxon>Dikarya</taxon>
        <taxon>Ascomycota</taxon>
        <taxon>Pezizomycotina</taxon>
        <taxon>Sordariomycetes</taxon>
        <taxon>Sordariomycetidae</taxon>
        <taxon>Sordariales</taxon>
        <taxon>Lasiosphaeriaceae</taxon>
        <taxon>Apiosordaria</taxon>
    </lineage>
</organism>
<gene>
    <name evidence="2" type="ORF">B0T21DRAFT_406978</name>
</gene>
<feature type="compositionally biased region" description="Polar residues" evidence="1">
    <location>
        <begin position="84"/>
        <end position="103"/>
    </location>
</feature>
<keyword evidence="3" id="KW-1185">Reference proteome</keyword>
<dbReference type="AlphaFoldDB" id="A0AA40EZK3"/>
<reference evidence="2" key="1">
    <citation type="submission" date="2023-06" db="EMBL/GenBank/DDBJ databases">
        <title>Genome-scale phylogeny and comparative genomics of the fungal order Sordariales.</title>
        <authorList>
            <consortium name="Lawrence Berkeley National Laboratory"/>
            <person name="Hensen N."/>
            <person name="Bonometti L."/>
            <person name="Westerberg I."/>
            <person name="Brannstrom I.O."/>
            <person name="Guillou S."/>
            <person name="Cros-Aarteil S."/>
            <person name="Calhoun S."/>
            <person name="Haridas S."/>
            <person name="Kuo A."/>
            <person name="Mondo S."/>
            <person name="Pangilinan J."/>
            <person name="Riley R."/>
            <person name="Labutti K."/>
            <person name="Andreopoulos B."/>
            <person name="Lipzen A."/>
            <person name="Chen C."/>
            <person name="Yanf M."/>
            <person name="Daum C."/>
            <person name="Ng V."/>
            <person name="Clum A."/>
            <person name="Steindorff A."/>
            <person name="Ohm R."/>
            <person name="Martin F."/>
            <person name="Silar P."/>
            <person name="Natvig D."/>
            <person name="Lalanne C."/>
            <person name="Gautier V."/>
            <person name="Ament-Velasquez S.L."/>
            <person name="Kruys A."/>
            <person name="Hutchinson M.I."/>
            <person name="Powell A.J."/>
            <person name="Barry K."/>
            <person name="Miller A.N."/>
            <person name="Grigoriev I.V."/>
            <person name="Debuchy R."/>
            <person name="Gladieux P."/>
            <person name="Thoren M.H."/>
            <person name="Johannesson H."/>
        </authorList>
    </citation>
    <scope>NUCLEOTIDE SEQUENCE</scope>
    <source>
        <strain evidence="2">CBS 540.89</strain>
    </source>
</reference>
<accession>A0AA40EZK3</accession>
<evidence type="ECO:0000313" key="2">
    <source>
        <dbReference type="EMBL" id="KAK0748460.1"/>
    </source>
</evidence>
<dbReference type="Proteomes" id="UP001172159">
    <property type="component" value="Unassembled WGS sequence"/>
</dbReference>
<comment type="caution">
    <text evidence="2">The sequence shown here is derived from an EMBL/GenBank/DDBJ whole genome shotgun (WGS) entry which is preliminary data.</text>
</comment>
<proteinExistence type="predicted"/>
<protein>
    <submittedName>
        <fullName evidence="2">Uncharacterized protein</fullName>
    </submittedName>
</protein>
<sequence length="472" mass="52046">MVEREANIRAFLGIGSQGERAKPSKASFRVKRKPANSVPAVRPKQARQPTPNDTRQPRPNNATDAGGHQDVKPLPTTPYPLSETMPSSVRNTVRANTTSQQVSKLPPPPRQFPSPKLSFSPMSLSTLKRTLDTLHLTLSHTRFVVTGTAAMAIWGYHASKPHYLPTQISILCPTDDLSIIQSWAACTPHCHILPSSQSHTIGILIDGKIRAVKIKTISRAMFEKLGRVSPTEQNKTQRFEGWRGNIMRTGAWVLELGGMLEVLVGSWMGGYYTNTGDKKGERKMERCGLWILWILRRLRDDFRQGKQHWDLNKSMVAKEDFWVPFTGVWPEGVGLLLGLGLLREASAGDGSSSSLQGGVRQRKVWTGTRWLVVTSVASTSSSTSSAGEHGEEKGKGKEEHISLTTMASSSCPLSEGFEEFEVPIARLDSDLARFHPDSFRVRAGLRDGSVSMREYVALVAAQAGRGQQSRGR</sequence>
<feature type="region of interest" description="Disordered" evidence="1">
    <location>
        <begin position="1"/>
        <end position="116"/>
    </location>
</feature>
<dbReference type="EMBL" id="JAUKTV010000001">
    <property type="protein sequence ID" value="KAK0748460.1"/>
    <property type="molecule type" value="Genomic_DNA"/>
</dbReference>
<feature type="compositionally biased region" description="Polar residues" evidence="1">
    <location>
        <begin position="47"/>
        <end position="63"/>
    </location>
</feature>
<evidence type="ECO:0000256" key="1">
    <source>
        <dbReference type="SAM" id="MobiDB-lite"/>
    </source>
</evidence>
<evidence type="ECO:0000313" key="3">
    <source>
        <dbReference type="Proteomes" id="UP001172159"/>
    </source>
</evidence>
<name>A0AA40EZK3_9PEZI</name>